<gene>
    <name evidence="2" type="ORF">SAMEA4412692_00848</name>
</gene>
<dbReference type="EMBL" id="LT906439">
    <property type="protein sequence ID" value="SNU87976.1"/>
    <property type="molecule type" value="Genomic_DNA"/>
</dbReference>
<sequence>MMKNILVITLTIYLLFTLGEAVWRWRKGKFNLLLVLVSAGSSLLLLAVTWSYAQAYADWQISLFALEFMVLGSLPQIYEYRQKYSLSARRHFIQFGWHILLIFLLYFLGQNF</sequence>
<feature type="transmembrane region" description="Helical" evidence="1">
    <location>
        <begin position="92"/>
        <end position="109"/>
    </location>
</feature>
<evidence type="ECO:0000313" key="3">
    <source>
        <dbReference type="Proteomes" id="UP000215185"/>
    </source>
</evidence>
<keyword evidence="3" id="KW-1185">Reference proteome</keyword>
<proteinExistence type="predicted"/>
<evidence type="ECO:0000256" key="1">
    <source>
        <dbReference type="SAM" id="Phobius"/>
    </source>
</evidence>
<evidence type="ECO:0000313" key="2">
    <source>
        <dbReference type="EMBL" id="SNU87976.1"/>
    </source>
</evidence>
<dbReference type="RefSeq" id="WP_018372748.1">
    <property type="nucleotide sequence ID" value="NZ_LT906439.1"/>
</dbReference>
<dbReference type="KEGG" id="smen:SAMEA4412692_0848"/>
<feature type="transmembrane region" description="Helical" evidence="1">
    <location>
        <begin position="30"/>
        <end position="53"/>
    </location>
</feature>
<accession>A0A239SRI7</accession>
<organism evidence="2 3">
    <name type="scientific">Streptococcus merionis</name>
    <dbReference type="NCBI Taxonomy" id="400065"/>
    <lineage>
        <taxon>Bacteria</taxon>
        <taxon>Bacillati</taxon>
        <taxon>Bacillota</taxon>
        <taxon>Bacilli</taxon>
        <taxon>Lactobacillales</taxon>
        <taxon>Streptococcaceae</taxon>
        <taxon>Streptococcus</taxon>
    </lineage>
</organism>
<dbReference type="AlphaFoldDB" id="A0A239SRI7"/>
<reference evidence="2 3" key="1">
    <citation type="submission" date="2017-06" db="EMBL/GenBank/DDBJ databases">
        <authorList>
            <consortium name="Pathogen Informatics"/>
        </authorList>
    </citation>
    <scope>NUCLEOTIDE SEQUENCE [LARGE SCALE GENOMIC DNA]</scope>
    <source>
        <strain evidence="2 3">NCTC13788</strain>
    </source>
</reference>
<feature type="transmembrane region" description="Helical" evidence="1">
    <location>
        <begin position="59"/>
        <end position="80"/>
    </location>
</feature>
<feature type="transmembrane region" description="Helical" evidence="1">
    <location>
        <begin position="6"/>
        <end position="23"/>
    </location>
</feature>
<name>A0A239SRI7_9STRE</name>
<protein>
    <submittedName>
        <fullName evidence="2">Uncharacterized protein</fullName>
    </submittedName>
</protein>
<keyword evidence="1" id="KW-0472">Membrane</keyword>
<dbReference type="Proteomes" id="UP000215185">
    <property type="component" value="Chromosome 1"/>
</dbReference>
<keyword evidence="1" id="KW-1133">Transmembrane helix</keyword>
<dbReference type="STRING" id="1123308.GCA_000380085_00189"/>
<keyword evidence="1" id="KW-0812">Transmembrane</keyword>